<dbReference type="PANTHER" id="PTHR37293:SF6">
    <property type="entry name" value="DNA REPLICATION PROTEIN DNAD"/>
    <property type="match status" value="1"/>
</dbReference>
<feature type="domain" description="DnaB/C C-terminal" evidence="2">
    <location>
        <begin position="145"/>
        <end position="217"/>
    </location>
</feature>
<evidence type="ECO:0000313" key="5">
    <source>
        <dbReference type="Proteomes" id="UP001056756"/>
    </source>
</evidence>
<evidence type="ECO:0000256" key="1">
    <source>
        <dbReference type="ARBA" id="ARBA00093462"/>
    </source>
</evidence>
<evidence type="ECO:0000259" key="3">
    <source>
        <dbReference type="Pfam" id="PF21984"/>
    </source>
</evidence>
<evidence type="ECO:0000259" key="2">
    <source>
        <dbReference type="Pfam" id="PF07261"/>
    </source>
</evidence>
<dbReference type="KEGG" id="plig:NAG76_19990"/>
<accession>A0A9J6ZDH7</accession>
<dbReference type="AlphaFoldDB" id="A0A9J6ZDH7"/>
<dbReference type="InterPro" id="IPR053843">
    <property type="entry name" value="DnaD_N"/>
</dbReference>
<feature type="domain" description="DnaD N-terminal" evidence="3">
    <location>
        <begin position="24"/>
        <end position="106"/>
    </location>
</feature>
<dbReference type="Gene3D" id="1.10.10.630">
    <property type="entry name" value="DnaD domain-like"/>
    <property type="match status" value="1"/>
</dbReference>
<organism evidence="4 5">
    <name type="scientific">Candidatus Pristimantibacillus lignocellulolyticus</name>
    <dbReference type="NCBI Taxonomy" id="2994561"/>
    <lineage>
        <taxon>Bacteria</taxon>
        <taxon>Bacillati</taxon>
        <taxon>Bacillota</taxon>
        <taxon>Bacilli</taxon>
        <taxon>Bacillales</taxon>
        <taxon>Paenibacillaceae</taxon>
        <taxon>Candidatus Pristimantibacillus</taxon>
    </lineage>
</organism>
<dbReference type="InterPro" id="IPR036388">
    <property type="entry name" value="WH-like_DNA-bd_sf"/>
</dbReference>
<dbReference type="SUPFAM" id="SSF158499">
    <property type="entry name" value="DnaD domain-like"/>
    <property type="match status" value="1"/>
</dbReference>
<sequence length="226" mass="26451">MSDHIWKAYAHGMNVILQEGGIQVSSLLLRSYRALGLEDSEAMLLLHIIQFAEVEHNPFPTPEELSERMGVHSHVITGWLQKLFNSGFLTIEQETIHDVIGETYNWSGWYMLATNWYAKELRATKKAERQKVHRVIHQDQFADLFSLFEQEFGRPLSPMEYETIGAWIDQDRYSDEIIRFALKESVFAGKLSLRYIDRILIEWSRNRVTTAEEAKLHSQKFYSKNL</sequence>
<dbReference type="SUPFAM" id="SSF46785">
    <property type="entry name" value="Winged helix' DNA-binding domain"/>
    <property type="match status" value="1"/>
</dbReference>
<dbReference type="Pfam" id="PF21984">
    <property type="entry name" value="DnaD_N"/>
    <property type="match status" value="1"/>
</dbReference>
<proteinExistence type="inferred from homology"/>
<dbReference type="EMBL" id="CP097899">
    <property type="protein sequence ID" value="URN94079.1"/>
    <property type="molecule type" value="Genomic_DNA"/>
</dbReference>
<dbReference type="NCBIfam" id="TIGR01446">
    <property type="entry name" value="DnaD_dom"/>
    <property type="match status" value="1"/>
</dbReference>
<dbReference type="InterPro" id="IPR034829">
    <property type="entry name" value="DnaD-like_sf"/>
</dbReference>
<dbReference type="Pfam" id="PF07261">
    <property type="entry name" value="DnaB_2"/>
    <property type="match status" value="1"/>
</dbReference>
<reference evidence="4" key="1">
    <citation type="submission" date="2022-05" db="EMBL/GenBank/DDBJ databases">
        <title>Novel bacterial taxa in a minimal lignocellulolytic consortium and its capacity to transform plastics disclosed by genome-resolved metagenomics.</title>
        <authorList>
            <person name="Rodriguez C.A.D."/>
            <person name="Diaz-Garcia L."/>
            <person name="Herrera K."/>
            <person name="Tarazona N.A."/>
            <person name="Sproer C."/>
            <person name="Overmann J."/>
            <person name="Jimenez D.J."/>
        </authorList>
    </citation>
    <scope>NUCLEOTIDE SEQUENCE</scope>
    <source>
        <strain evidence="4">MAG5</strain>
    </source>
</reference>
<name>A0A9J6ZDH7_9BACL</name>
<dbReference type="Gene3D" id="1.10.10.10">
    <property type="entry name" value="Winged helix-like DNA-binding domain superfamily/Winged helix DNA-binding domain"/>
    <property type="match status" value="1"/>
</dbReference>
<protein>
    <submittedName>
        <fullName evidence="4">DnaD domain protein</fullName>
    </submittedName>
</protein>
<evidence type="ECO:0000313" key="4">
    <source>
        <dbReference type="EMBL" id="URN94079.1"/>
    </source>
</evidence>
<dbReference type="PANTHER" id="PTHR37293">
    <property type="entry name" value="PHAGE REPLICATION PROTEIN-RELATED"/>
    <property type="match status" value="1"/>
</dbReference>
<dbReference type="InterPro" id="IPR006343">
    <property type="entry name" value="DnaB/C_C"/>
</dbReference>
<comment type="similarity">
    <text evidence="1">Belongs to the DnaB/DnaD family.</text>
</comment>
<gene>
    <name evidence="4" type="ORF">NAG76_19990</name>
</gene>
<dbReference type="Proteomes" id="UP001056756">
    <property type="component" value="Chromosome"/>
</dbReference>
<dbReference type="InterPro" id="IPR053162">
    <property type="entry name" value="DnaD"/>
</dbReference>
<dbReference type="InterPro" id="IPR036390">
    <property type="entry name" value="WH_DNA-bd_sf"/>
</dbReference>